<accession>A0A803P505</accession>
<organism evidence="1 2">
    <name type="scientific">Cannabis sativa</name>
    <name type="common">Hemp</name>
    <name type="synonym">Marijuana</name>
    <dbReference type="NCBI Taxonomy" id="3483"/>
    <lineage>
        <taxon>Eukaryota</taxon>
        <taxon>Viridiplantae</taxon>
        <taxon>Streptophyta</taxon>
        <taxon>Embryophyta</taxon>
        <taxon>Tracheophyta</taxon>
        <taxon>Spermatophyta</taxon>
        <taxon>Magnoliopsida</taxon>
        <taxon>eudicotyledons</taxon>
        <taxon>Gunneridae</taxon>
        <taxon>Pentapetalae</taxon>
        <taxon>rosids</taxon>
        <taxon>fabids</taxon>
        <taxon>Rosales</taxon>
        <taxon>Cannabaceae</taxon>
        <taxon>Cannabis</taxon>
    </lineage>
</organism>
<sequence>MRHPSDSPGWMTFDHNHKDFSADPRNVRLGLASDGMNHFKTLSDGDINLIRNDIEDITIDTVVSTGTNDMGEEEEP</sequence>
<evidence type="ECO:0000313" key="1">
    <source>
        <dbReference type="EnsemblPlants" id="cds.evm.model.03.1368"/>
    </source>
</evidence>
<dbReference type="Pfam" id="PF02992">
    <property type="entry name" value="Transposase_21"/>
    <property type="match status" value="1"/>
</dbReference>
<reference evidence="1" key="1">
    <citation type="submission" date="2018-11" db="EMBL/GenBank/DDBJ databases">
        <authorList>
            <person name="Grassa J C."/>
        </authorList>
    </citation>
    <scope>NUCLEOTIDE SEQUENCE [LARGE SCALE GENOMIC DNA]</scope>
</reference>
<dbReference type="InterPro" id="IPR004242">
    <property type="entry name" value="Transposase_21"/>
</dbReference>
<evidence type="ECO:0000313" key="2">
    <source>
        <dbReference type="Proteomes" id="UP000596661"/>
    </source>
</evidence>
<dbReference type="Gramene" id="evm.model.03.1368">
    <property type="protein sequence ID" value="cds.evm.model.03.1368"/>
    <property type="gene ID" value="evm.TU.03.1368"/>
</dbReference>
<keyword evidence="2" id="KW-1185">Reference proteome</keyword>
<dbReference type="EnsemblPlants" id="evm.model.03.1368">
    <property type="protein sequence ID" value="cds.evm.model.03.1368"/>
    <property type="gene ID" value="evm.TU.03.1368"/>
</dbReference>
<dbReference type="Proteomes" id="UP000596661">
    <property type="component" value="Chromosome 3"/>
</dbReference>
<dbReference type="EMBL" id="UZAU01000297">
    <property type="status" value="NOT_ANNOTATED_CDS"/>
    <property type="molecule type" value="Genomic_DNA"/>
</dbReference>
<protein>
    <submittedName>
        <fullName evidence="1">Uncharacterized protein</fullName>
    </submittedName>
</protein>
<name>A0A803P505_CANSA</name>
<reference evidence="1" key="2">
    <citation type="submission" date="2021-03" db="UniProtKB">
        <authorList>
            <consortium name="EnsemblPlants"/>
        </authorList>
    </citation>
    <scope>IDENTIFICATION</scope>
</reference>
<proteinExistence type="predicted"/>
<dbReference type="AlphaFoldDB" id="A0A803P505"/>